<dbReference type="Gene3D" id="1.10.30.10">
    <property type="entry name" value="High mobility group box domain"/>
    <property type="match status" value="3"/>
</dbReference>
<feature type="DNA-binding region" description="HMG box" evidence="1">
    <location>
        <begin position="417"/>
        <end position="485"/>
    </location>
</feature>
<organism evidence="5 6">
    <name type="scientific">Heracleum sosnowskyi</name>
    <dbReference type="NCBI Taxonomy" id="360622"/>
    <lineage>
        <taxon>Eukaryota</taxon>
        <taxon>Viridiplantae</taxon>
        <taxon>Streptophyta</taxon>
        <taxon>Embryophyta</taxon>
        <taxon>Tracheophyta</taxon>
        <taxon>Spermatophyta</taxon>
        <taxon>Magnoliopsida</taxon>
        <taxon>eudicotyledons</taxon>
        <taxon>Gunneridae</taxon>
        <taxon>Pentapetalae</taxon>
        <taxon>asterids</taxon>
        <taxon>campanulids</taxon>
        <taxon>Apiales</taxon>
        <taxon>Apiaceae</taxon>
        <taxon>Apioideae</taxon>
        <taxon>apioid superclade</taxon>
        <taxon>Tordylieae</taxon>
        <taxon>Tordyliinae</taxon>
        <taxon>Heracleum</taxon>
    </lineage>
</organism>
<dbReference type="EMBL" id="JAUIZM010000006">
    <property type="protein sequence ID" value="KAK1378155.1"/>
    <property type="molecule type" value="Genomic_DNA"/>
</dbReference>
<feature type="compositionally biased region" description="Basic and acidic residues" evidence="3">
    <location>
        <begin position="155"/>
        <end position="174"/>
    </location>
</feature>
<dbReference type="Proteomes" id="UP001237642">
    <property type="component" value="Unassembled WGS sequence"/>
</dbReference>
<keyword evidence="2" id="KW-0175">Coiled coil</keyword>
<dbReference type="GO" id="GO:0003677">
    <property type="term" value="F:DNA binding"/>
    <property type="evidence" value="ECO:0007669"/>
    <property type="project" value="UniProtKB-UniRule"/>
</dbReference>
<feature type="region of interest" description="Disordered" evidence="3">
    <location>
        <begin position="151"/>
        <end position="177"/>
    </location>
</feature>
<feature type="region of interest" description="Disordered" evidence="3">
    <location>
        <begin position="391"/>
        <end position="425"/>
    </location>
</feature>
<evidence type="ECO:0000313" key="5">
    <source>
        <dbReference type="EMBL" id="KAK1378155.1"/>
    </source>
</evidence>
<evidence type="ECO:0000256" key="3">
    <source>
        <dbReference type="SAM" id="MobiDB-lite"/>
    </source>
</evidence>
<feature type="DNA-binding region" description="HMG box" evidence="1">
    <location>
        <begin position="172"/>
        <end position="240"/>
    </location>
</feature>
<feature type="domain" description="HMG box" evidence="4">
    <location>
        <begin position="289"/>
        <end position="355"/>
    </location>
</feature>
<comment type="caution">
    <text evidence="5">The sequence shown here is derived from an EMBL/GenBank/DDBJ whole genome shotgun (WGS) entry which is preliminary data.</text>
</comment>
<dbReference type="AlphaFoldDB" id="A0AAD8I3X6"/>
<dbReference type="SMART" id="SM00398">
    <property type="entry name" value="HMG"/>
    <property type="match status" value="3"/>
</dbReference>
<dbReference type="InterPro" id="IPR036910">
    <property type="entry name" value="HMG_box_dom_sf"/>
</dbReference>
<dbReference type="GO" id="GO:0005634">
    <property type="term" value="C:nucleus"/>
    <property type="evidence" value="ECO:0007669"/>
    <property type="project" value="UniProtKB-UniRule"/>
</dbReference>
<feature type="compositionally biased region" description="Polar residues" evidence="3">
    <location>
        <begin position="30"/>
        <end position="45"/>
    </location>
</feature>
<protein>
    <submittedName>
        <fullName evidence="5">High mobility group B protein 6</fullName>
    </submittedName>
</protein>
<reference evidence="5" key="2">
    <citation type="submission" date="2023-05" db="EMBL/GenBank/DDBJ databases">
        <authorList>
            <person name="Schelkunov M.I."/>
        </authorList>
    </citation>
    <scope>NUCLEOTIDE SEQUENCE</scope>
    <source>
        <strain evidence="5">Hsosn_3</strain>
        <tissue evidence="5">Leaf</tissue>
    </source>
</reference>
<feature type="domain" description="HMG box" evidence="4">
    <location>
        <begin position="417"/>
        <end position="485"/>
    </location>
</feature>
<accession>A0AAD8I3X6</accession>
<dbReference type="InterPro" id="IPR009071">
    <property type="entry name" value="HMG_box_dom"/>
</dbReference>
<feature type="coiled-coil region" evidence="2">
    <location>
        <begin position="467"/>
        <end position="494"/>
    </location>
</feature>
<feature type="compositionally biased region" description="Basic and acidic residues" evidence="3">
    <location>
        <begin position="391"/>
        <end position="402"/>
    </location>
</feature>
<sequence>MADIAISGESNFPDLVPTKKGRSRKALKPSNDSNILPVPVSQSSPMKKASETIIESTGKENEKKKTKKKAVKGAKVQESDFEKEFEEMQKKLEQMTLEKEKTEEMLKEKEEALRLREEELETRGREQEKLQMEIKKLGKMKEFKPTVNFPLVQVPKEKEQGKKDKKKACPERKKPSPPYALWLKDQWTEVKKENPDAEFKEISTMLAAKWKTVTAEEKKPYEEKYQAEKEAYLKIVGAEKRENEAMKLLEEEQKQRTAMELLEQYMQFKEETENDKKKKTKKEKDPLKPKHPVTAFFLFMNGRRADLVADKKNVLEVGKITGEEWKSMSEKEKAPYEEMAKKNKEIYLKQMEAYKKKKDEEAASLQKEEEELSKLQKQEALQLLKKKEKTENLIKKTKEDRQKKQKAEKKIVDPNKPKRPASSFFLFSKEARKTISEERPGINNSTLNALISVKWKEISQEEKQLWNEKAGGAMEAYKKELEEYNKTLTAAEESSSSCSGQ</sequence>
<feature type="domain" description="HMG box" evidence="4">
    <location>
        <begin position="172"/>
        <end position="240"/>
    </location>
</feature>
<feature type="region of interest" description="Disordered" evidence="3">
    <location>
        <begin position="269"/>
        <end position="288"/>
    </location>
</feature>
<keyword evidence="6" id="KW-1185">Reference proteome</keyword>
<dbReference type="CDD" id="cd22006">
    <property type="entry name" value="HMG-box_AtHMGB6-like_rpt1"/>
    <property type="match status" value="1"/>
</dbReference>
<name>A0AAD8I3X6_9APIA</name>
<feature type="DNA-binding region" description="HMG box" evidence="1">
    <location>
        <begin position="289"/>
        <end position="355"/>
    </location>
</feature>
<dbReference type="InterPro" id="IPR044601">
    <property type="entry name" value="HMGB6/HMGB13"/>
</dbReference>
<evidence type="ECO:0000256" key="1">
    <source>
        <dbReference type="PROSITE-ProRule" id="PRU00267"/>
    </source>
</evidence>
<feature type="region of interest" description="Disordered" evidence="3">
    <location>
        <begin position="1"/>
        <end position="83"/>
    </location>
</feature>
<reference evidence="5" key="1">
    <citation type="submission" date="2023-02" db="EMBL/GenBank/DDBJ databases">
        <title>Genome of toxic invasive species Heracleum sosnowskyi carries increased number of genes despite the absence of recent whole-genome duplications.</title>
        <authorList>
            <person name="Schelkunov M."/>
            <person name="Shtratnikova V."/>
            <person name="Makarenko M."/>
            <person name="Klepikova A."/>
            <person name="Omelchenko D."/>
            <person name="Novikova G."/>
            <person name="Obukhova E."/>
            <person name="Bogdanov V."/>
            <person name="Penin A."/>
            <person name="Logacheva M."/>
        </authorList>
    </citation>
    <scope>NUCLEOTIDE SEQUENCE</scope>
    <source>
        <strain evidence="5">Hsosn_3</strain>
        <tissue evidence="5">Leaf</tissue>
    </source>
</reference>
<keyword evidence="1" id="KW-0539">Nucleus</keyword>
<evidence type="ECO:0000313" key="6">
    <source>
        <dbReference type="Proteomes" id="UP001237642"/>
    </source>
</evidence>
<dbReference type="PANTHER" id="PTHR46912">
    <property type="entry name" value="HIGH MOBILITY GROUP B PROTEIN 13"/>
    <property type="match status" value="1"/>
</dbReference>
<evidence type="ECO:0000256" key="2">
    <source>
        <dbReference type="SAM" id="Coils"/>
    </source>
</evidence>
<keyword evidence="1" id="KW-0238">DNA-binding</keyword>
<proteinExistence type="predicted"/>
<gene>
    <name evidence="5" type="ORF">POM88_024899</name>
</gene>
<evidence type="ECO:0000259" key="4">
    <source>
        <dbReference type="PROSITE" id="PS50118"/>
    </source>
</evidence>
<dbReference type="SUPFAM" id="SSF47095">
    <property type="entry name" value="HMG-box"/>
    <property type="match status" value="3"/>
</dbReference>
<dbReference type="PANTHER" id="PTHR46912:SF1">
    <property type="entry name" value="HIGH MOBILITY GROUP B PROTEIN 13"/>
    <property type="match status" value="1"/>
</dbReference>
<dbReference type="Pfam" id="PF00505">
    <property type="entry name" value="HMG_box"/>
    <property type="match status" value="3"/>
</dbReference>
<dbReference type="PROSITE" id="PS50118">
    <property type="entry name" value="HMG_BOX_2"/>
    <property type="match status" value="3"/>
</dbReference>